<accession>A0ABR4DG63</accession>
<keyword evidence="3" id="KW-1185">Reference proteome</keyword>
<evidence type="ECO:0000313" key="3">
    <source>
        <dbReference type="Proteomes" id="UP001600064"/>
    </source>
</evidence>
<dbReference type="Proteomes" id="UP001600064">
    <property type="component" value="Unassembled WGS sequence"/>
</dbReference>
<name>A0ABR4DG63_9PEZI</name>
<organism evidence="2 3">
    <name type="scientific">Remersonia thermophila</name>
    <dbReference type="NCBI Taxonomy" id="72144"/>
    <lineage>
        <taxon>Eukaryota</taxon>
        <taxon>Fungi</taxon>
        <taxon>Dikarya</taxon>
        <taxon>Ascomycota</taxon>
        <taxon>Pezizomycotina</taxon>
        <taxon>Sordariomycetes</taxon>
        <taxon>Sordariomycetidae</taxon>
        <taxon>Sordariales</taxon>
        <taxon>Sordariales incertae sedis</taxon>
        <taxon>Remersonia</taxon>
    </lineage>
</organism>
<proteinExistence type="predicted"/>
<evidence type="ECO:0000313" key="2">
    <source>
        <dbReference type="EMBL" id="KAL2269348.1"/>
    </source>
</evidence>
<feature type="region of interest" description="Disordered" evidence="1">
    <location>
        <begin position="91"/>
        <end position="125"/>
    </location>
</feature>
<dbReference type="RefSeq" id="XP_070868072.1">
    <property type="nucleotide sequence ID" value="XM_071007702.1"/>
</dbReference>
<protein>
    <submittedName>
        <fullName evidence="2">Uncharacterized protein</fullName>
    </submittedName>
</protein>
<evidence type="ECO:0000256" key="1">
    <source>
        <dbReference type="SAM" id="MobiDB-lite"/>
    </source>
</evidence>
<gene>
    <name evidence="2" type="ORF">VTJ83DRAFT_1532</name>
</gene>
<sequence length="672" mass="72701">MALPASLIPVFRTKRFWTDYYWFTEVASPCPYRRPFRDAAKALLDPEEDEPSGPGPGDQDGGDDDDDGGGGVWHKIELEIPISWTPVPELERASGDRQDGDDQGGEPDEDDRKSRDSKPSLPAPAYHLSLKMHTQLYDITLGYSTPRIAREKGAGNPCLLGWDDQAHWHPYALRWAELELLSRAVAAAAAAAAAGTAAGTATERARRRWETVPGLVVLLLCRFAPICGNTLHDDGDDPDAEACKIVRMIARAFWQVLGRDGVDDETVRRFVERADFRRPGFRWFREEGPGSRWWIGCGDDPGAAGDVYTLRSRESVGPGGSWDGEEWDRLLQAARRVVEQHGAAAGAGPDPTASVADEELLARFGPRKWHGYRVHLPFTKRDRPLRQRAGRYFALVLGGILRVLNFGGVSLSATGRGRLQGDDDVSDVWLWAAFSVSLCCDPSPGRALLLETLRWLRAPLACRISPGGDAGEPFTLADVQDETVAAAAAAAAGGSYLGIFVPVADPGSGSSVDHTLPDSLKDVLASPDVLGDGGQVSGPTDNGWYAVTAAGDGGELGLNLSRAEEEELKGTGAVALRKVTPQVTAILHRFMAAADAVLAPVALAARPLPQAVQDAPEWLEHRVVDCDELHAMLSGGAYKVWLEADKREAEEKESGDPALDLKIEEYKSNTGW</sequence>
<reference evidence="2 3" key="1">
    <citation type="journal article" date="2024" name="Commun. Biol.">
        <title>Comparative genomic analysis of thermophilic fungi reveals convergent evolutionary adaptations and gene losses.</title>
        <authorList>
            <person name="Steindorff A.S."/>
            <person name="Aguilar-Pontes M.V."/>
            <person name="Robinson A.J."/>
            <person name="Andreopoulos B."/>
            <person name="LaButti K."/>
            <person name="Kuo A."/>
            <person name="Mondo S."/>
            <person name="Riley R."/>
            <person name="Otillar R."/>
            <person name="Haridas S."/>
            <person name="Lipzen A."/>
            <person name="Grimwood J."/>
            <person name="Schmutz J."/>
            <person name="Clum A."/>
            <person name="Reid I.D."/>
            <person name="Moisan M.C."/>
            <person name="Butler G."/>
            <person name="Nguyen T.T.M."/>
            <person name="Dewar K."/>
            <person name="Conant G."/>
            <person name="Drula E."/>
            <person name="Henrissat B."/>
            <person name="Hansel C."/>
            <person name="Singer S."/>
            <person name="Hutchinson M.I."/>
            <person name="de Vries R.P."/>
            <person name="Natvig D.O."/>
            <person name="Powell A.J."/>
            <person name="Tsang A."/>
            <person name="Grigoriev I.V."/>
        </authorList>
    </citation>
    <scope>NUCLEOTIDE SEQUENCE [LARGE SCALE GENOMIC DNA]</scope>
    <source>
        <strain evidence="2 3">ATCC 22073</strain>
    </source>
</reference>
<comment type="caution">
    <text evidence="2">The sequence shown here is derived from an EMBL/GenBank/DDBJ whole genome shotgun (WGS) entry which is preliminary data.</text>
</comment>
<dbReference type="EMBL" id="JAZGUE010000002">
    <property type="protein sequence ID" value="KAL2269348.1"/>
    <property type="molecule type" value="Genomic_DNA"/>
</dbReference>
<feature type="region of interest" description="Disordered" evidence="1">
    <location>
        <begin position="45"/>
        <end position="72"/>
    </location>
</feature>
<feature type="compositionally biased region" description="Basic and acidic residues" evidence="1">
    <location>
        <begin position="91"/>
        <end position="100"/>
    </location>
</feature>
<dbReference type="GeneID" id="98122346"/>